<proteinExistence type="predicted"/>
<dbReference type="EMBL" id="JBIASD010000002">
    <property type="protein sequence ID" value="MFF3664858.1"/>
    <property type="molecule type" value="Genomic_DNA"/>
</dbReference>
<feature type="transmembrane region" description="Helical" evidence="1">
    <location>
        <begin position="29"/>
        <end position="51"/>
    </location>
</feature>
<gene>
    <name evidence="2" type="ORF">ACFYXI_04620</name>
</gene>
<dbReference type="RefSeq" id="WP_387408895.1">
    <property type="nucleotide sequence ID" value="NZ_JBIASD010000002.1"/>
</dbReference>
<reference evidence="2 3" key="1">
    <citation type="submission" date="2024-10" db="EMBL/GenBank/DDBJ databases">
        <title>The Natural Products Discovery Center: Release of the First 8490 Sequenced Strains for Exploring Actinobacteria Biosynthetic Diversity.</title>
        <authorList>
            <person name="Kalkreuter E."/>
            <person name="Kautsar S.A."/>
            <person name="Yang D."/>
            <person name="Bader C.D."/>
            <person name="Teijaro C.N."/>
            <person name="Fluegel L."/>
            <person name="Davis C.M."/>
            <person name="Simpson J.R."/>
            <person name="Lauterbach L."/>
            <person name="Steele A.D."/>
            <person name="Gui C."/>
            <person name="Meng S."/>
            <person name="Li G."/>
            <person name="Viehrig K."/>
            <person name="Ye F."/>
            <person name="Su P."/>
            <person name="Kiefer A.F."/>
            <person name="Nichols A."/>
            <person name="Cepeda A.J."/>
            <person name="Yan W."/>
            <person name="Fan B."/>
            <person name="Jiang Y."/>
            <person name="Adhikari A."/>
            <person name="Zheng C.-J."/>
            <person name="Schuster L."/>
            <person name="Cowan T.M."/>
            <person name="Smanski M.J."/>
            <person name="Chevrette M.G."/>
            <person name="De Carvalho L.P.S."/>
            <person name="Shen B."/>
        </authorList>
    </citation>
    <scope>NUCLEOTIDE SEQUENCE [LARGE SCALE GENOMIC DNA]</scope>
    <source>
        <strain evidence="2 3">NPDC002173</strain>
    </source>
</reference>
<evidence type="ECO:0000256" key="1">
    <source>
        <dbReference type="SAM" id="Phobius"/>
    </source>
</evidence>
<dbReference type="Proteomes" id="UP001602013">
    <property type="component" value="Unassembled WGS sequence"/>
</dbReference>
<evidence type="ECO:0008006" key="4">
    <source>
        <dbReference type="Google" id="ProtNLM"/>
    </source>
</evidence>
<name>A0ABW6SLY3_9ACTN</name>
<keyword evidence="1" id="KW-0812">Transmembrane</keyword>
<evidence type="ECO:0000313" key="2">
    <source>
        <dbReference type="EMBL" id="MFF3664858.1"/>
    </source>
</evidence>
<keyword evidence="1" id="KW-1133">Transmembrane helix</keyword>
<evidence type="ECO:0000313" key="3">
    <source>
        <dbReference type="Proteomes" id="UP001602013"/>
    </source>
</evidence>
<organism evidence="2 3">
    <name type="scientific">Microtetraspora malaysiensis</name>
    <dbReference type="NCBI Taxonomy" id="161358"/>
    <lineage>
        <taxon>Bacteria</taxon>
        <taxon>Bacillati</taxon>
        <taxon>Actinomycetota</taxon>
        <taxon>Actinomycetes</taxon>
        <taxon>Streptosporangiales</taxon>
        <taxon>Streptosporangiaceae</taxon>
        <taxon>Microtetraspora</taxon>
    </lineage>
</organism>
<keyword evidence="3" id="KW-1185">Reference proteome</keyword>
<protein>
    <recommendedName>
        <fullName evidence="4">HlyD family efflux transporter periplasmic adaptor subunit</fullName>
    </recommendedName>
</protein>
<dbReference type="InterPro" id="IPR011053">
    <property type="entry name" value="Single_hybrid_motif"/>
</dbReference>
<keyword evidence="1" id="KW-0472">Membrane</keyword>
<comment type="caution">
    <text evidence="2">The sequence shown here is derived from an EMBL/GenBank/DDBJ whole genome shotgun (WGS) entry which is preliminary data.</text>
</comment>
<dbReference type="Gene3D" id="2.40.50.100">
    <property type="match status" value="1"/>
</dbReference>
<sequence length="247" mass="24219">MTRAAAEKAPVTESPGGERIDQLVSAIRIRAWLAVLALGLVAASGAAWAWFGQVRTVVEATGVLVAGDGPRPVVTTGGGSVAEALVRAGDPVGPGTPLAVVVDGKGARHTVRSAAAGAVTRIAAPGTPVGAGGAVAVVDPVRGPLRALLLVGPDRAGALAAGQAVRVGLPGGVLDGTVRAVAPYPATADELWQRFGDSLVAGGARRLVTVDLGVPAWPGAALAPAQAEITVAVVRPVDAVLPGGGRA</sequence>
<dbReference type="SUPFAM" id="SSF51230">
    <property type="entry name" value="Single hybrid motif"/>
    <property type="match status" value="1"/>
</dbReference>
<accession>A0ABW6SLY3</accession>